<gene>
    <name evidence="3" type="ORF">F2Y36_20900</name>
</gene>
<evidence type="ECO:0000313" key="3">
    <source>
        <dbReference type="EMBL" id="KAA5458730.1"/>
    </source>
</evidence>
<sequence>MPHVHDFYLIVWFEKGMGKHMIDFKEYDVQDGTLFFVSLGQIHQFKEMFRYKGYGIVFSEDFLYNMSEMIHKYIRNEIFGSFKSSFICYIDKINLIEDVQQLFNVLLDEYENGNQLFGHQDKLALLLSNLIIFLKRHGTWSYQFKDEKMDNDYCYYLNFIDYVEGHFKQMHEVKEYAKALNLSVGTLNKGVTKVSGKRPLEIINERIALEAKRILSYSLEMTVKQVQICWDFQTCLIL</sequence>
<dbReference type="GO" id="GO:0006355">
    <property type="term" value="P:regulation of DNA-templated transcription"/>
    <property type="evidence" value="ECO:0007669"/>
    <property type="project" value="InterPro"/>
</dbReference>
<dbReference type="Proteomes" id="UP000475905">
    <property type="component" value="Unassembled WGS sequence"/>
</dbReference>
<reference evidence="3 4" key="1">
    <citation type="journal article" date="2019" name="Nat. Med.">
        <title>A library of human gut bacterial isolates paired with longitudinal multiomics data enables mechanistic microbiome research.</title>
        <authorList>
            <person name="Poyet M."/>
            <person name="Groussin M."/>
            <person name="Gibbons S.M."/>
            <person name="Avila-Pacheco J."/>
            <person name="Jiang X."/>
            <person name="Kearney S.M."/>
            <person name="Perrotta A.R."/>
            <person name="Berdy B."/>
            <person name="Zhao S."/>
            <person name="Lieberman T.D."/>
            <person name="Swanson P.K."/>
            <person name="Smith M."/>
            <person name="Roesemann S."/>
            <person name="Alexander J.E."/>
            <person name="Rich S.A."/>
            <person name="Livny J."/>
            <person name="Vlamakis H."/>
            <person name="Clish C."/>
            <person name="Bullock K."/>
            <person name="Deik A."/>
            <person name="Scott J."/>
            <person name="Pierce K.A."/>
            <person name="Xavier R.J."/>
            <person name="Alm E.J."/>
        </authorList>
    </citation>
    <scope>NUCLEOTIDE SEQUENCE [LARGE SCALE GENOMIC DNA]</scope>
    <source>
        <strain evidence="3 4">BIOML-A31</strain>
    </source>
</reference>
<protein>
    <recommendedName>
        <fullName evidence="2">AraC-type arabinose-binding/dimerisation domain-containing protein</fullName>
    </recommendedName>
</protein>
<dbReference type="EMBL" id="VVYP01000039">
    <property type="protein sequence ID" value="KAA5458730.1"/>
    <property type="molecule type" value="Genomic_DNA"/>
</dbReference>
<evidence type="ECO:0000313" key="4">
    <source>
        <dbReference type="Proteomes" id="UP000475905"/>
    </source>
</evidence>
<dbReference type="PANTHER" id="PTHR43280:SF32">
    <property type="entry name" value="TRANSCRIPTIONAL REGULATORY PROTEIN"/>
    <property type="match status" value="1"/>
</dbReference>
<dbReference type="RefSeq" id="WP_149935402.1">
    <property type="nucleotide sequence ID" value="NZ_CAXSSI010000013.1"/>
</dbReference>
<dbReference type="Gene3D" id="1.10.10.60">
    <property type="entry name" value="Homeodomain-like"/>
    <property type="match status" value="1"/>
</dbReference>
<organism evidence="3 4">
    <name type="scientific">Bacteroides caccae</name>
    <dbReference type="NCBI Taxonomy" id="47678"/>
    <lineage>
        <taxon>Bacteria</taxon>
        <taxon>Pseudomonadati</taxon>
        <taxon>Bacteroidota</taxon>
        <taxon>Bacteroidia</taxon>
        <taxon>Bacteroidales</taxon>
        <taxon>Bacteroidaceae</taxon>
        <taxon>Bacteroides</taxon>
    </lineage>
</organism>
<keyword evidence="1" id="KW-0238">DNA-binding</keyword>
<comment type="caution">
    <text evidence="3">The sequence shown here is derived from an EMBL/GenBank/DDBJ whole genome shotgun (WGS) entry which is preliminary data.</text>
</comment>
<feature type="domain" description="AraC-type arabinose-binding/dimerisation" evidence="2">
    <location>
        <begin position="2"/>
        <end position="71"/>
    </location>
</feature>
<dbReference type="InterPro" id="IPR037923">
    <property type="entry name" value="HTH-like"/>
</dbReference>
<dbReference type="PANTHER" id="PTHR43280">
    <property type="entry name" value="ARAC-FAMILY TRANSCRIPTIONAL REGULATOR"/>
    <property type="match status" value="1"/>
</dbReference>
<evidence type="ECO:0000256" key="1">
    <source>
        <dbReference type="ARBA" id="ARBA00023125"/>
    </source>
</evidence>
<dbReference type="Pfam" id="PF02311">
    <property type="entry name" value="AraC_binding"/>
    <property type="match status" value="1"/>
</dbReference>
<evidence type="ECO:0000259" key="2">
    <source>
        <dbReference type="Pfam" id="PF02311"/>
    </source>
</evidence>
<dbReference type="InterPro" id="IPR003313">
    <property type="entry name" value="AraC-bd"/>
</dbReference>
<proteinExistence type="predicted"/>
<accession>A0A6L3KM24</accession>
<dbReference type="SUPFAM" id="SSF51215">
    <property type="entry name" value="Regulatory protein AraC"/>
    <property type="match status" value="1"/>
</dbReference>
<dbReference type="AlphaFoldDB" id="A0A6L3KM24"/>
<name>A0A6L3KM24_9BACE</name>
<dbReference type="GO" id="GO:0003677">
    <property type="term" value="F:DNA binding"/>
    <property type="evidence" value="ECO:0007669"/>
    <property type="project" value="UniProtKB-KW"/>
</dbReference>